<dbReference type="AlphaFoldDB" id="Q0F3E7"/>
<organism evidence="1 2">
    <name type="scientific">Mariprofundus ferrooxydans PV-1</name>
    <dbReference type="NCBI Taxonomy" id="314345"/>
    <lineage>
        <taxon>Bacteria</taxon>
        <taxon>Pseudomonadati</taxon>
        <taxon>Pseudomonadota</taxon>
        <taxon>Candidatius Mariprofundia</taxon>
        <taxon>Mariprofundales</taxon>
        <taxon>Mariprofundaceae</taxon>
        <taxon>Mariprofundus</taxon>
    </lineage>
</organism>
<dbReference type="eggNOG" id="ENOG5031BX8">
    <property type="taxonomic scope" value="Bacteria"/>
</dbReference>
<dbReference type="HOGENOM" id="CLU_384864_0_0_0"/>
<sequence length="718" mass="81538">MGQRKLRCHSSRNRTSFADISLPLLDQLPDDLADEWLKNLERWAKGFSTPMQAFKLQQVTTFWVNCHIKSPHQYPLPPLLKSEAHGLIKNLRRSWYEHDIIDQGVQMDTASTAWSVFLRCIKIMSRAGLFPELDFYSKSYRAFHMQKTRVSRGLVNPKVLNECASTLHATMDIDNDSYHSCLLVPLSIHLSDNEYLENYENELRSSINCFSTCANQEFETLQLLEKKGQQLIDSVDYDLIQRILNSRRRIDGRVDGTKGGYIDPSNGRNWFNPKGGHPAVFANNLALVKYEMGDLPQPYVFNVENRKSIINGKNHWRFPIQFGREKLFSHLGILTCRNAIPLIVLLLIDHPRLNVESLLNARLVDSKNQKILIANAGENGTDLRLTVNKMRAKSQKSSVLTPRGKAILAAVLKWTNPVRKSLIQQNRLDDARYLWVGFTHIVGYKVGRFSINQMREMFRKPNAKIANIENNIEASNPETVHSRTDFIRSHPSLSPWATTARLSSLRVSSGVLSWFESQGDVAVTARAFGHKNLKTTIDNYIPKPIQEAMYERQIRRWQNLMISAACAKKPYLLTATDFSTQAQLHEFICGLLLDANQSFADETSSALLSRLKEIINPSVLESKELVTECNSKTLLINDPQKLAVTMLYEEVLRECPEADLDAPDPSTKTTPRMWIDLLNVLRGPLPDSMHELKTAVRAAEIIAGEIRGIISFPTLTGS</sequence>
<accession>Q0F3E7</accession>
<reference evidence="1 2" key="1">
    <citation type="submission" date="2006-09" db="EMBL/GenBank/DDBJ databases">
        <authorList>
            <person name="Emerson D."/>
            <person name="Ferriera S."/>
            <person name="Johnson J."/>
            <person name="Kravitz S."/>
            <person name="Halpern A."/>
            <person name="Remington K."/>
            <person name="Beeson K."/>
            <person name="Tran B."/>
            <person name="Rogers Y.-H."/>
            <person name="Friedman R."/>
            <person name="Venter J.C."/>
        </authorList>
    </citation>
    <scope>NUCLEOTIDE SEQUENCE [LARGE SCALE GENOMIC DNA]</scope>
    <source>
        <strain evidence="1 2">PV-1</strain>
    </source>
</reference>
<protein>
    <submittedName>
        <fullName evidence="1">Uncharacterized protein</fullName>
    </submittedName>
</protein>
<dbReference type="Proteomes" id="UP000005297">
    <property type="component" value="Unassembled WGS sequence"/>
</dbReference>
<dbReference type="InParanoid" id="Q0F3E7"/>
<evidence type="ECO:0000313" key="2">
    <source>
        <dbReference type="Proteomes" id="UP000005297"/>
    </source>
</evidence>
<comment type="caution">
    <text evidence="1">The sequence shown here is derived from an EMBL/GenBank/DDBJ whole genome shotgun (WGS) entry which is preliminary data.</text>
</comment>
<proteinExistence type="predicted"/>
<keyword evidence="2" id="KW-1185">Reference proteome</keyword>
<name>Q0F3E7_9PROT</name>
<evidence type="ECO:0000313" key="1">
    <source>
        <dbReference type="EMBL" id="EAU55994.1"/>
    </source>
</evidence>
<dbReference type="EMBL" id="AATS01000001">
    <property type="protein sequence ID" value="EAU55994.1"/>
    <property type="molecule type" value="Genomic_DNA"/>
</dbReference>
<dbReference type="RefSeq" id="WP_009851140.1">
    <property type="nucleotide sequence ID" value="NZ_DS022295.1"/>
</dbReference>
<dbReference type="OrthoDB" id="7033735at2"/>
<gene>
    <name evidence="1" type="ORF">SPV1_04218</name>
</gene>
<dbReference type="STRING" id="314344.AL013_04310"/>